<organism evidence="7 9">
    <name type="scientific">Dinothrombium tinctorium</name>
    <dbReference type="NCBI Taxonomy" id="1965070"/>
    <lineage>
        <taxon>Eukaryota</taxon>
        <taxon>Metazoa</taxon>
        <taxon>Ecdysozoa</taxon>
        <taxon>Arthropoda</taxon>
        <taxon>Chelicerata</taxon>
        <taxon>Arachnida</taxon>
        <taxon>Acari</taxon>
        <taxon>Acariformes</taxon>
        <taxon>Trombidiformes</taxon>
        <taxon>Prostigmata</taxon>
        <taxon>Anystina</taxon>
        <taxon>Parasitengona</taxon>
        <taxon>Trombidioidea</taxon>
        <taxon>Trombidiidae</taxon>
        <taxon>Dinothrombium</taxon>
    </lineage>
</organism>
<dbReference type="GO" id="GO:0004867">
    <property type="term" value="F:serine-type endopeptidase inhibitor activity"/>
    <property type="evidence" value="ECO:0007669"/>
    <property type="project" value="InterPro"/>
</dbReference>
<dbReference type="SUPFAM" id="SSF57362">
    <property type="entry name" value="BPTI-like"/>
    <property type="match status" value="1"/>
</dbReference>
<dbReference type="CDD" id="cd00109">
    <property type="entry name" value="Kunitz-type"/>
    <property type="match status" value="1"/>
</dbReference>
<evidence type="ECO:0000256" key="3">
    <source>
        <dbReference type="ARBA" id="ARBA00023157"/>
    </source>
</evidence>
<dbReference type="SUPFAM" id="SSF57603">
    <property type="entry name" value="FnI-like domain"/>
    <property type="match status" value="1"/>
</dbReference>
<dbReference type="InterPro" id="IPR029856">
    <property type="entry name" value="AMBP"/>
</dbReference>
<reference evidence="7 9" key="1">
    <citation type="journal article" date="2018" name="Gigascience">
        <title>Genomes of trombidid mites reveal novel predicted allergens and laterally-transferred genes associated with secondary metabolism.</title>
        <authorList>
            <person name="Dong X."/>
            <person name="Chaisiri K."/>
            <person name="Xia D."/>
            <person name="Armstrong S.D."/>
            <person name="Fang Y."/>
            <person name="Donnelly M.J."/>
            <person name="Kadowaki T."/>
            <person name="McGarry J.W."/>
            <person name="Darby A.C."/>
            <person name="Makepeace B.L."/>
        </authorList>
    </citation>
    <scope>NUCLEOTIDE SEQUENCE [LARGE SCALE GENOMIC DNA]</scope>
    <source>
        <strain evidence="7">UoL-WK</strain>
    </source>
</reference>
<evidence type="ECO:0000256" key="2">
    <source>
        <dbReference type="ARBA" id="ARBA00022737"/>
    </source>
</evidence>
<gene>
    <name evidence="8" type="ORF">B4U79_02567</name>
    <name evidence="7" type="ORF">B4U79_11512</name>
</gene>
<dbReference type="SMART" id="SM00131">
    <property type="entry name" value="KU"/>
    <property type="match status" value="1"/>
</dbReference>
<evidence type="ECO:0000313" key="9">
    <source>
        <dbReference type="Proteomes" id="UP000285301"/>
    </source>
</evidence>
<dbReference type="Gene3D" id="2.10.70.10">
    <property type="entry name" value="Complement Module, domain 1"/>
    <property type="match status" value="1"/>
</dbReference>
<dbReference type="EMBL" id="NCKU01002602">
    <property type="protein sequence ID" value="RWS09240.1"/>
    <property type="molecule type" value="Genomic_DNA"/>
</dbReference>
<dbReference type="EMBL" id="NCKU01005031">
    <property type="protein sequence ID" value="RWS05096.1"/>
    <property type="molecule type" value="Genomic_DNA"/>
</dbReference>
<proteinExistence type="predicted"/>
<evidence type="ECO:0000313" key="8">
    <source>
        <dbReference type="EMBL" id="RWS09240.1"/>
    </source>
</evidence>
<dbReference type="PANTHER" id="PTHR46676">
    <property type="entry name" value="PROTEIN AMBP"/>
    <property type="match status" value="1"/>
</dbReference>
<keyword evidence="9" id="KW-1185">Reference proteome</keyword>
<comment type="caution">
    <text evidence="7">The sequence shown here is derived from an EMBL/GenBank/DDBJ whole genome shotgun (WGS) entry which is preliminary data.</text>
</comment>
<sequence length="279" mass="31364">MRYDCPQIQSAQSSIQQNSEACVHHKKSYALGEKIQTSNPCAICSCSYDNEIRCAYSECPGDAFGVPPYPQNATEQEISGKYKNCYYAYTLNECCGKPRCPSDQELTQEKKCVYGGRTYKLGERIYPSEDACKTCVCDEKFDSGSFLSSSSCRKIECDLNMKLLSKGCVPVYHEAHCCPIEYKCPPPNFEEKQAICALKPEVGPCEALIQRYYHNATTKACERFTYGGCAGNENNFKTLAECRQFCSRVKPTNAPRDKNKCYFGEKSYAVGQKLTFDKC</sequence>
<evidence type="ECO:0000259" key="6">
    <source>
        <dbReference type="PROSITE" id="PS50279"/>
    </source>
</evidence>
<dbReference type="InterPro" id="IPR036880">
    <property type="entry name" value="Kunitz_BPTI_sf"/>
</dbReference>
<keyword evidence="1" id="KW-0646">Protease inhibitor</keyword>
<feature type="domain" description="BPTI/Kunitz inhibitor" evidence="6">
    <location>
        <begin position="196"/>
        <end position="246"/>
    </location>
</feature>
<dbReference type="AlphaFoldDB" id="A0A3S3RUZ6"/>
<dbReference type="Gene3D" id="4.10.410.10">
    <property type="entry name" value="Pancreatic trypsin inhibitor Kunitz domain"/>
    <property type="match status" value="1"/>
</dbReference>
<evidence type="ECO:0008006" key="10">
    <source>
        <dbReference type="Google" id="ProtNLM"/>
    </source>
</evidence>
<dbReference type="InterPro" id="IPR020901">
    <property type="entry name" value="Prtase_inh_Kunz-CS"/>
</dbReference>
<evidence type="ECO:0000256" key="1">
    <source>
        <dbReference type="ARBA" id="ARBA00022690"/>
    </source>
</evidence>
<dbReference type="Pfam" id="PF00014">
    <property type="entry name" value="Kunitz_BPTI"/>
    <property type="match status" value="1"/>
</dbReference>
<dbReference type="FunFam" id="4.10.410.10:FF:000004">
    <property type="entry name" value="Tissue factor pathway inhibitor"/>
    <property type="match status" value="1"/>
</dbReference>
<dbReference type="PRINTS" id="PR00759">
    <property type="entry name" value="BASICPTASE"/>
</dbReference>
<dbReference type="PANTHER" id="PTHR46676:SF1">
    <property type="entry name" value="PROTEIN AMBP"/>
    <property type="match status" value="1"/>
</dbReference>
<dbReference type="PROSITE" id="PS50279">
    <property type="entry name" value="BPTI_KUNITZ_2"/>
    <property type="match status" value="1"/>
</dbReference>
<evidence type="ECO:0000313" key="7">
    <source>
        <dbReference type="EMBL" id="RWS05096.1"/>
    </source>
</evidence>
<keyword evidence="4" id="KW-0325">Glycoprotein</keyword>
<dbReference type="InterPro" id="IPR001007">
    <property type="entry name" value="VWF_dom"/>
</dbReference>
<dbReference type="InterPro" id="IPR002223">
    <property type="entry name" value="Kunitz_BPTI"/>
</dbReference>
<feature type="domain" description="VWFC" evidence="5">
    <location>
        <begin position="110"/>
        <end position="185"/>
    </location>
</feature>
<dbReference type="PROSITE" id="PS50184">
    <property type="entry name" value="VWFC_2"/>
    <property type="match status" value="1"/>
</dbReference>
<reference evidence="7" key="2">
    <citation type="submission" date="2018-11" db="EMBL/GenBank/DDBJ databases">
        <title>Trombidioid mite genomics.</title>
        <authorList>
            <person name="Dong X."/>
        </authorList>
    </citation>
    <scope>NUCLEOTIDE SEQUENCE</scope>
    <source>
        <strain evidence="7">UoL-WK</strain>
    </source>
</reference>
<name>A0A3S3RUZ6_9ACAR</name>
<dbReference type="OrthoDB" id="365605at2759"/>
<evidence type="ECO:0000259" key="5">
    <source>
        <dbReference type="PROSITE" id="PS50184"/>
    </source>
</evidence>
<protein>
    <recommendedName>
        <fullName evidence="10">BPTI/Kunitz inhibitor domain-containing protein</fullName>
    </recommendedName>
</protein>
<evidence type="ECO:0000256" key="4">
    <source>
        <dbReference type="ARBA" id="ARBA00023180"/>
    </source>
</evidence>
<accession>A0A3S3RUZ6</accession>
<keyword evidence="3" id="KW-1015">Disulfide bond</keyword>
<dbReference type="STRING" id="1965070.A0A3S3RUZ6"/>
<dbReference type="PROSITE" id="PS00280">
    <property type="entry name" value="BPTI_KUNITZ_1"/>
    <property type="match status" value="1"/>
</dbReference>
<keyword evidence="2" id="KW-0677">Repeat</keyword>
<dbReference type="Proteomes" id="UP000285301">
    <property type="component" value="Unassembled WGS sequence"/>
</dbReference>